<gene>
    <name evidence="1" type="ORF">POM88_047043</name>
</gene>
<keyword evidence="2" id="KW-1185">Reference proteome</keyword>
<evidence type="ECO:0000313" key="1">
    <source>
        <dbReference type="EMBL" id="KAK1362569.1"/>
    </source>
</evidence>
<accession>A0AAD8M7I8</accession>
<protein>
    <submittedName>
        <fullName evidence="1">Uncharacterized protein</fullName>
    </submittedName>
</protein>
<dbReference type="AlphaFoldDB" id="A0AAD8M7I8"/>
<organism evidence="1 2">
    <name type="scientific">Heracleum sosnowskyi</name>
    <dbReference type="NCBI Taxonomy" id="360622"/>
    <lineage>
        <taxon>Eukaryota</taxon>
        <taxon>Viridiplantae</taxon>
        <taxon>Streptophyta</taxon>
        <taxon>Embryophyta</taxon>
        <taxon>Tracheophyta</taxon>
        <taxon>Spermatophyta</taxon>
        <taxon>Magnoliopsida</taxon>
        <taxon>eudicotyledons</taxon>
        <taxon>Gunneridae</taxon>
        <taxon>Pentapetalae</taxon>
        <taxon>asterids</taxon>
        <taxon>campanulids</taxon>
        <taxon>Apiales</taxon>
        <taxon>Apiaceae</taxon>
        <taxon>Apioideae</taxon>
        <taxon>apioid superclade</taxon>
        <taxon>Tordylieae</taxon>
        <taxon>Tordyliinae</taxon>
        <taxon>Heracleum</taxon>
    </lineage>
</organism>
<proteinExistence type="predicted"/>
<name>A0AAD8M7I8_9APIA</name>
<reference evidence="1" key="2">
    <citation type="submission" date="2023-05" db="EMBL/GenBank/DDBJ databases">
        <authorList>
            <person name="Schelkunov M.I."/>
        </authorList>
    </citation>
    <scope>NUCLEOTIDE SEQUENCE</scope>
    <source>
        <strain evidence="1">Hsosn_3</strain>
        <tissue evidence="1">Leaf</tissue>
    </source>
</reference>
<dbReference type="Proteomes" id="UP001237642">
    <property type="component" value="Unassembled WGS sequence"/>
</dbReference>
<evidence type="ECO:0000313" key="2">
    <source>
        <dbReference type="Proteomes" id="UP001237642"/>
    </source>
</evidence>
<comment type="caution">
    <text evidence="1">The sequence shown here is derived from an EMBL/GenBank/DDBJ whole genome shotgun (WGS) entry which is preliminary data.</text>
</comment>
<dbReference type="EMBL" id="JAUIZM010000010">
    <property type="protein sequence ID" value="KAK1362569.1"/>
    <property type="molecule type" value="Genomic_DNA"/>
</dbReference>
<sequence>MIELLFMRTRQKLTFSLGNPGTSTPEVSNSTTLSSLSVFSTVGGTSNSPNNILGAAPPALASFSASLPVVEGGEFETNITRFTLLIRSLAFNKSGTMLATTDDDEGIKLINTIDGSVDHIYGRPAIFPKPVNFATRFFDFFSSVITI</sequence>
<reference evidence="1" key="1">
    <citation type="submission" date="2023-02" db="EMBL/GenBank/DDBJ databases">
        <title>Genome of toxic invasive species Heracleum sosnowskyi carries increased number of genes despite the absence of recent whole-genome duplications.</title>
        <authorList>
            <person name="Schelkunov M."/>
            <person name="Shtratnikova V."/>
            <person name="Makarenko M."/>
            <person name="Klepikova A."/>
            <person name="Omelchenko D."/>
            <person name="Novikova G."/>
            <person name="Obukhova E."/>
            <person name="Bogdanov V."/>
            <person name="Penin A."/>
            <person name="Logacheva M."/>
        </authorList>
    </citation>
    <scope>NUCLEOTIDE SEQUENCE</scope>
    <source>
        <strain evidence="1">Hsosn_3</strain>
        <tissue evidence="1">Leaf</tissue>
    </source>
</reference>